<dbReference type="Proteomes" id="UP001159363">
    <property type="component" value="Chromosome X"/>
</dbReference>
<dbReference type="EMBL" id="JARBHB010000004">
    <property type="protein sequence ID" value="KAJ8886277.1"/>
    <property type="molecule type" value="Genomic_DNA"/>
</dbReference>
<proteinExistence type="predicted"/>
<gene>
    <name evidence="1" type="ORF">PR048_012486</name>
</gene>
<evidence type="ECO:0000313" key="1">
    <source>
        <dbReference type="EMBL" id="KAJ8886277.1"/>
    </source>
</evidence>
<protein>
    <submittedName>
        <fullName evidence="1">Uncharacterized protein</fullName>
    </submittedName>
</protein>
<name>A0ABQ9HPI5_9NEOP</name>
<evidence type="ECO:0000313" key="2">
    <source>
        <dbReference type="Proteomes" id="UP001159363"/>
    </source>
</evidence>
<reference evidence="1 2" key="1">
    <citation type="submission" date="2023-02" db="EMBL/GenBank/DDBJ databases">
        <title>LHISI_Scaffold_Assembly.</title>
        <authorList>
            <person name="Stuart O.P."/>
            <person name="Cleave R."/>
            <person name="Magrath M.J.L."/>
            <person name="Mikheyev A.S."/>
        </authorList>
    </citation>
    <scope>NUCLEOTIDE SEQUENCE [LARGE SCALE GENOMIC DNA]</scope>
    <source>
        <strain evidence="1">Daus_M_001</strain>
        <tissue evidence="1">Leg muscle</tissue>
    </source>
</reference>
<comment type="caution">
    <text evidence="1">The sequence shown here is derived from an EMBL/GenBank/DDBJ whole genome shotgun (WGS) entry which is preliminary data.</text>
</comment>
<sequence length="129" mass="14379">MIDDHQAACVCIVHILAARGVVNGAYQMATSQHEKVFCMMEFAGTGAFVTLHWIFVPQEKSWSPVNIEGDSGEDPSSVLANYMYHNLLYGVFYESVCPVSYITAAQLMQKVRLADKAKHVIFSSEMQNL</sequence>
<accession>A0ABQ9HPI5</accession>
<organism evidence="1 2">
    <name type="scientific">Dryococelus australis</name>
    <dbReference type="NCBI Taxonomy" id="614101"/>
    <lineage>
        <taxon>Eukaryota</taxon>
        <taxon>Metazoa</taxon>
        <taxon>Ecdysozoa</taxon>
        <taxon>Arthropoda</taxon>
        <taxon>Hexapoda</taxon>
        <taxon>Insecta</taxon>
        <taxon>Pterygota</taxon>
        <taxon>Neoptera</taxon>
        <taxon>Polyneoptera</taxon>
        <taxon>Phasmatodea</taxon>
        <taxon>Verophasmatodea</taxon>
        <taxon>Anareolatae</taxon>
        <taxon>Phasmatidae</taxon>
        <taxon>Eurycanthinae</taxon>
        <taxon>Dryococelus</taxon>
    </lineage>
</organism>
<keyword evidence="2" id="KW-1185">Reference proteome</keyword>